<evidence type="ECO:0000256" key="2">
    <source>
        <dbReference type="PIRSR" id="PIRSR639126-1"/>
    </source>
</evidence>
<dbReference type="InterPro" id="IPR013024">
    <property type="entry name" value="GGCT-like"/>
</dbReference>
<feature type="transmembrane region" description="Helical" evidence="4">
    <location>
        <begin position="146"/>
        <end position="165"/>
    </location>
</feature>
<keyword evidence="4" id="KW-1133">Transmembrane helix</keyword>
<name>A0AAN7SKW9_9COLE</name>
<dbReference type="InterPro" id="IPR036568">
    <property type="entry name" value="GGCT-like_sf"/>
</dbReference>
<sequence>MSIKFFVFVYGTLKIGEPNHYWLDKNPKGSYKFICNAETIEKYPLVVETQYHVPFLLHKPGTGHYVKGELYEVDEKVLANLDILEEHPTIYEREEKIVKRVDTQETTKAWIYFKKKFRTELLDLPLLEKYTNKDQGYSYVSRERRYYNLLSVFTFIHLLLFLGKLNCLICCNYNKGNFN</sequence>
<comment type="caution">
    <text evidence="6">The sequence shown here is derived from an EMBL/GenBank/DDBJ whole genome shotgun (WGS) entry which is preliminary data.</text>
</comment>
<dbReference type="GO" id="GO:0005829">
    <property type="term" value="C:cytosol"/>
    <property type="evidence" value="ECO:0007669"/>
    <property type="project" value="TreeGrafter"/>
</dbReference>
<evidence type="ECO:0000256" key="3">
    <source>
        <dbReference type="RuleBase" id="RU367036"/>
    </source>
</evidence>
<keyword evidence="4" id="KW-0472">Membrane</keyword>
<dbReference type="Proteomes" id="UP001353858">
    <property type="component" value="Unassembled WGS sequence"/>
</dbReference>
<reference evidence="7" key="1">
    <citation type="submission" date="2023-01" db="EMBL/GenBank/DDBJ databases">
        <title>Key to firefly adult light organ development and bioluminescence: homeobox transcription factors regulate luciferase expression and transportation to peroxisome.</title>
        <authorList>
            <person name="Fu X."/>
        </authorList>
    </citation>
    <scope>NUCLEOTIDE SEQUENCE [LARGE SCALE GENOMIC DNA]</scope>
</reference>
<protein>
    <recommendedName>
        <fullName evidence="3">Gamma-glutamylcyclotransferase family protein</fullName>
    </recommendedName>
</protein>
<evidence type="ECO:0000256" key="1">
    <source>
        <dbReference type="ARBA" id="ARBA00008861"/>
    </source>
</evidence>
<dbReference type="Gene3D" id="3.10.490.10">
    <property type="entry name" value="Gamma-glutamyl cyclotransferase-like"/>
    <property type="match status" value="1"/>
</dbReference>
<feature type="active site" description="Proton acceptor" evidence="2">
    <location>
        <position position="85"/>
    </location>
</feature>
<keyword evidence="7" id="KW-1185">Reference proteome</keyword>
<proteinExistence type="inferred from homology"/>
<dbReference type="Pfam" id="PF06094">
    <property type="entry name" value="GGACT"/>
    <property type="match status" value="1"/>
</dbReference>
<dbReference type="PANTHER" id="PTHR12510">
    <property type="entry name" value="TROPONIN C-AKIN-1 PROTEIN"/>
    <property type="match status" value="1"/>
</dbReference>
<dbReference type="EMBL" id="JARPUR010000001">
    <property type="protein sequence ID" value="KAK4884669.1"/>
    <property type="molecule type" value="Genomic_DNA"/>
</dbReference>
<dbReference type="InterPro" id="IPR039126">
    <property type="entry name" value="GGACT"/>
</dbReference>
<evidence type="ECO:0000313" key="6">
    <source>
        <dbReference type="EMBL" id="KAK4884669.1"/>
    </source>
</evidence>
<organism evidence="6 7">
    <name type="scientific">Aquatica leii</name>
    <dbReference type="NCBI Taxonomy" id="1421715"/>
    <lineage>
        <taxon>Eukaryota</taxon>
        <taxon>Metazoa</taxon>
        <taxon>Ecdysozoa</taxon>
        <taxon>Arthropoda</taxon>
        <taxon>Hexapoda</taxon>
        <taxon>Insecta</taxon>
        <taxon>Pterygota</taxon>
        <taxon>Neoptera</taxon>
        <taxon>Endopterygota</taxon>
        <taxon>Coleoptera</taxon>
        <taxon>Polyphaga</taxon>
        <taxon>Elateriformia</taxon>
        <taxon>Elateroidea</taxon>
        <taxon>Lampyridae</taxon>
        <taxon>Luciolinae</taxon>
        <taxon>Aquatica</taxon>
    </lineage>
</organism>
<evidence type="ECO:0000259" key="5">
    <source>
        <dbReference type="Pfam" id="PF06094"/>
    </source>
</evidence>
<dbReference type="PANTHER" id="PTHR12510:SF4">
    <property type="entry name" value="GAMMA-GLUTAMYLAMINECYCLOTRANSFERASE"/>
    <property type="match status" value="1"/>
</dbReference>
<feature type="domain" description="Gamma-glutamylcyclotransferase AIG2-like" evidence="5">
    <location>
        <begin position="7"/>
        <end position="123"/>
    </location>
</feature>
<evidence type="ECO:0000256" key="4">
    <source>
        <dbReference type="SAM" id="Phobius"/>
    </source>
</evidence>
<accession>A0AAN7SKW9</accession>
<gene>
    <name evidence="6" type="ORF">RN001_000940</name>
</gene>
<comment type="similarity">
    <text evidence="1 3">Belongs to the gamma-glutamylcyclotransferase family.</text>
</comment>
<dbReference type="InterPro" id="IPR009288">
    <property type="entry name" value="AIG2-like_dom"/>
</dbReference>
<dbReference type="AlphaFoldDB" id="A0AAN7SKW9"/>
<keyword evidence="4" id="KW-0812">Transmembrane</keyword>
<evidence type="ECO:0000313" key="7">
    <source>
        <dbReference type="Proteomes" id="UP001353858"/>
    </source>
</evidence>
<dbReference type="SUPFAM" id="SSF110857">
    <property type="entry name" value="Gamma-glutamyl cyclotransferase-like"/>
    <property type="match status" value="1"/>
</dbReference>
<dbReference type="CDD" id="cd06661">
    <property type="entry name" value="GGCT_like"/>
    <property type="match status" value="1"/>
</dbReference>
<dbReference type="GO" id="GO:0061929">
    <property type="term" value="F:gamma-glutamylaminecyclotransferase activity"/>
    <property type="evidence" value="ECO:0007669"/>
    <property type="project" value="InterPro"/>
</dbReference>